<evidence type="ECO:0000256" key="1">
    <source>
        <dbReference type="ARBA" id="ARBA00004141"/>
    </source>
</evidence>
<keyword evidence="9" id="KW-1185">Reference proteome</keyword>
<dbReference type="PANTHER" id="PTHR43341">
    <property type="entry name" value="AMINO ACID PERMEASE"/>
    <property type="match status" value="1"/>
</dbReference>
<dbReference type="GO" id="GO:0016020">
    <property type="term" value="C:membrane"/>
    <property type="evidence" value="ECO:0007669"/>
    <property type="project" value="UniProtKB-SubCell"/>
</dbReference>
<dbReference type="PANTHER" id="PTHR43341:SF4">
    <property type="entry name" value="ARGININE PERMEASE CAN1-RELATED"/>
    <property type="match status" value="1"/>
</dbReference>
<dbReference type="HOGENOM" id="CLU_007946_12_1_1"/>
<feature type="transmembrane region" description="Helical" evidence="6">
    <location>
        <begin position="477"/>
        <end position="502"/>
    </location>
</feature>
<feature type="transmembrane region" description="Helical" evidence="6">
    <location>
        <begin position="355"/>
        <end position="378"/>
    </location>
</feature>
<evidence type="ECO:0000256" key="3">
    <source>
        <dbReference type="ARBA" id="ARBA00022692"/>
    </source>
</evidence>
<dbReference type="Pfam" id="PF00324">
    <property type="entry name" value="AA_permease"/>
    <property type="match status" value="1"/>
</dbReference>
<proteinExistence type="inferred from homology"/>
<evidence type="ECO:0000256" key="2">
    <source>
        <dbReference type="ARBA" id="ARBA00006983"/>
    </source>
</evidence>
<dbReference type="KEGG" id="ctp:CTRG_00559"/>
<dbReference type="InterPro" id="IPR050524">
    <property type="entry name" value="APC_YAT"/>
</dbReference>
<protein>
    <recommendedName>
        <fullName evidence="7">Amino acid permease/ SLC12A domain-containing protein</fullName>
    </recommendedName>
</protein>
<dbReference type="GO" id="GO:0015171">
    <property type="term" value="F:amino acid transmembrane transporter activity"/>
    <property type="evidence" value="ECO:0007669"/>
    <property type="project" value="TreeGrafter"/>
</dbReference>
<feature type="domain" description="Amino acid permease/ SLC12A" evidence="7">
    <location>
        <begin position="73"/>
        <end position="534"/>
    </location>
</feature>
<reference evidence="8 9" key="1">
    <citation type="journal article" date="2009" name="Nature">
        <title>Evolution of pathogenicity and sexual reproduction in eight Candida genomes.</title>
        <authorList>
            <person name="Butler G."/>
            <person name="Rasmussen M.D."/>
            <person name="Lin M.F."/>
            <person name="Santos M.A."/>
            <person name="Sakthikumar S."/>
            <person name="Munro C.A."/>
            <person name="Rheinbay E."/>
            <person name="Grabherr M."/>
            <person name="Forche A."/>
            <person name="Reedy J.L."/>
            <person name="Agrafioti I."/>
            <person name="Arnaud M.B."/>
            <person name="Bates S."/>
            <person name="Brown A.J."/>
            <person name="Brunke S."/>
            <person name="Costanzo M.C."/>
            <person name="Fitzpatrick D.A."/>
            <person name="de Groot P.W."/>
            <person name="Harris D."/>
            <person name="Hoyer L.L."/>
            <person name="Hube B."/>
            <person name="Klis F.M."/>
            <person name="Kodira C."/>
            <person name="Lennard N."/>
            <person name="Logue M.E."/>
            <person name="Martin R."/>
            <person name="Neiman A.M."/>
            <person name="Nikolaou E."/>
            <person name="Quail M.A."/>
            <person name="Quinn J."/>
            <person name="Santos M.C."/>
            <person name="Schmitzberger F.F."/>
            <person name="Sherlock G."/>
            <person name="Shah P."/>
            <person name="Silverstein K.A."/>
            <person name="Skrzypek M.S."/>
            <person name="Soll D."/>
            <person name="Staggs R."/>
            <person name="Stansfield I."/>
            <person name="Stumpf M.P."/>
            <person name="Sudbery P.E."/>
            <person name="Srikantha T."/>
            <person name="Zeng Q."/>
            <person name="Berman J."/>
            <person name="Berriman M."/>
            <person name="Heitman J."/>
            <person name="Gow N.A."/>
            <person name="Lorenz M.C."/>
            <person name="Birren B.W."/>
            <person name="Kellis M."/>
            <person name="Cuomo C.A."/>
        </authorList>
    </citation>
    <scope>NUCLEOTIDE SEQUENCE [LARGE SCALE GENOMIC DNA]</scope>
    <source>
        <strain evidence="9">ATCC MYA-3404 / T1</strain>
    </source>
</reference>
<evidence type="ECO:0000256" key="6">
    <source>
        <dbReference type="SAM" id="Phobius"/>
    </source>
</evidence>
<feature type="transmembrane region" description="Helical" evidence="6">
    <location>
        <begin position="305"/>
        <end position="324"/>
    </location>
</feature>
<dbReference type="Proteomes" id="UP000002037">
    <property type="component" value="Unassembled WGS sequence"/>
</dbReference>
<name>C5M3C0_CANTT</name>
<evidence type="ECO:0000256" key="4">
    <source>
        <dbReference type="ARBA" id="ARBA00022989"/>
    </source>
</evidence>
<evidence type="ECO:0000259" key="7">
    <source>
        <dbReference type="Pfam" id="PF00324"/>
    </source>
</evidence>
<dbReference type="Gene3D" id="1.20.1740.10">
    <property type="entry name" value="Amino acid/polyamine transporter I"/>
    <property type="match status" value="1"/>
</dbReference>
<dbReference type="RefSeq" id="XP_002545778.1">
    <property type="nucleotide sequence ID" value="XM_002545732.1"/>
</dbReference>
<dbReference type="EMBL" id="GG692395">
    <property type="protein sequence ID" value="EER35820.1"/>
    <property type="molecule type" value="Genomic_DNA"/>
</dbReference>
<sequence length="553" mass="62765">MLLELITRHDSSCPHDFFFFDLPRKISGEILIHFNIAIIKTNPTMERTPLLPSSSIHHEHSHAHTQRLLTSWHTSMISIGGLIGTGLFIGVRVTLLNGPIISLCSYIYISLICYYIIQAVGEMSIYMPLNGSLCQFIFKYISDPVGVVTNFIYWISWSITLALELSLIYNILANFKLQFIEQNETLVIFLMWLALTVVNLLPVNNYGNVEFVITIFKVFFMIGWICLSVSLIIYQGDGFKYWNKELIWGIDYIKVVKNPIGSKLINILSSLVSSCFTFQSIESIAICSGEIKDINQNLPKAIKYVVSRIVVFYIFTLFLLTMMIPCNDPRLTSDDDGIFASPFILALSNLNSNGYFLFAFNFIILLSMISAANSNIYFGSRCLLSMVEEDYFPKAFANTSNHGVPYNAVLLTSIIGLISLFSKFKSIDAFYKLLINLSATSGLVMWLCISIAYLQFRKALNYNSLVYEKLSYVANYPMILFSYITIASIIVIILGNGIVNIWKFSWDSFISCYLTSIMMIIGCYSLSLIWKQPLLKPVEQVDVFTDQSPFAFK</sequence>
<evidence type="ECO:0000313" key="9">
    <source>
        <dbReference type="Proteomes" id="UP000002037"/>
    </source>
</evidence>
<dbReference type="InterPro" id="IPR004841">
    <property type="entry name" value="AA-permease/SLC12A_dom"/>
</dbReference>
<dbReference type="AlphaFoldDB" id="C5M3C0"/>
<organism evidence="8 9">
    <name type="scientific">Candida tropicalis (strain ATCC MYA-3404 / T1)</name>
    <name type="common">Yeast</name>
    <dbReference type="NCBI Taxonomy" id="294747"/>
    <lineage>
        <taxon>Eukaryota</taxon>
        <taxon>Fungi</taxon>
        <taxon>Dikarya</taxon>
        <taxon>Ascomycota</taxon>
        <taxon>Saccharomycotina</taxon>
        <taxon>Pichiomycetes</taxon>
        <taxon>Debaryomycetaceae</taxon>
        <taxon>Candida/Lodderomyces clade</taxon>
        <taxon>Candida</taxon>
    </lineage>
</organism>
<dbReference type="GeneID" id="8296157"/>
<dbReference type="eggNOG" id="KOG1286">
    <property type="taxonomic scope" value="Eukaryota"/>
</dbReference>
<feature type="transmembrane region" description="Helical" evidence="6">
    <location>
        <begin position="185"/>
        <end position="203"/>
    </location>
</feature>
<gene>
    <name evidence="8" type="ORF">CTRG_00559</name>
</gene>
<dbReference type="OrthoDB" id="5982228at2759"/>
<feature type="transmembrane region" description="Helical" evidence="6">
    <location>
        <begin position="215"/>
        <end position="234"/>
    </location>
</feature>
<feature type="transmembrane region" description="Helical" evidence="6">
    <location>
        <begin position="433"/>
        <end position="456"/>
    </location>
</feature>
<comment type="similarity">
    <text evidence="2">Belongs to the amino acid-polyamine-organocation (APC) superfamily. YAT (TC 2.A.3.10) family.</text>
</comment>
<feature type="transmembrane region" description="Helical" evidence="6">
    <location>
        <begin position="72"/>
        <end position="91"/>
    </location>
</feature>
<keyword evidence="3 6" id="KW-0812">Transmembrane</keyword>
<evidence type="ECO:0000313" key="8">
    <source>
        <dbReference type="EMBL" id="EER35820.1"/>
    </source>
</evidence>
<evidence type="ECO:0000256" key="5">
    <source>
        <dbReference type="ARBA" id="ARBA00023136"/>
    </source>
</evidence>
<dbReference type="STRING" id="294747.C5M3C0"/>
<comment type="subcellular location">
    <subcellularLocation>
        <location evidence="1">Membrane</location>
        <topology evidence="1">Multi-pass membrane protein</topology>
    </subcellularLocation>
</comment>
<feature type="transmembrane region" description="Helical" evidence="6">
    <location>
        <begin position="508"/>
        <end position="530"/>
    </location>
</feature>
<accession>C5M3C0</accession>
<dbReference type="PIRSF" id="PIRSF006060">
    <property type="entry name" value="AA_transporter"/>
    <property type="match status" value="1"/>
</dbReference>
<keyword evidence="4 6" id="KW-1133">Transmembrane helix</keyword>
<feature type="transmembrane region" description="Helical" evidence="6">
    <location>
        <begin position="151"/>
        <end position="173"/>
    </location>
</feature>
<feature type="transmembrane region" description="Helical" evidence="6">
    <location>
        <begin position="98"/>
        <end position="117"/>
    </location>
</feature>
<dbReference type="VEuPathDB" id="FungiDB:CTRG_00559"/>
<keyword evidence="5 6" id="KW-0472">Membrane</keyword>